<name>A0ABD4L3U3_9GAMM</name>
<evidence type="ECO:0000313" key="3">
    <source>
        <dbReference type="Proteomes" id="UP000651738"/>
    </source>
</evidence>
<protein>
    <recommendedName>
        <fullName evidence="1">Type 4 fimbrial biogenesis protein PilX N-terminal domain-containing protein</fullName>
    </recommendedName>
</protein>
<accession>A0ABD4L3U3</accession>
<organism evidence="2 3">
    <name type="scientific">Bisbaumannia pacifica</name>
    <dbReference type="NCBI Taxonomy" id="77098"/>
    <lineage>
        <taxon>Bacteria</taxon>
        <taxon>Pseudomonadati</taxon>
        <taxon>Pseudomonadota</taxon>
        <taxon>Gammaproteobacteria</taxon>
        <taxon>Oceanospirillales</taxon>
        <taxon>Halomonadaceae</taxon>
        <taxon>Bisbaumannia</taxon>
    </lineage>
</organism>
<dbReference type="EMBL" id="JAEDAF010000014">
    <property type="protein sequence ID" value="MBH8581246.1"/>
    <property type="molecule type" value="Genomic_DNA"/>
</dbReference>
<evidence type="ECO:0000259" key="1">
    <source>
        <dbReference type="Pfam" id="PF14341"/>
    </source>
</evidence>
<reference evidence="2 3" key="1">
    <citation type="submission" date="2020-12" db="EMBL/GenBank/DDBJ databases">
        <title>Draft genome sequence of Halomonas pacifica strain CARE-V15.</title>
        <authorList>
            <person name="Vignesh N."/>
            <person name="Thabitha A."/>
            <person name="Saravanan R."/>
            <person name="Manigandan V."/>
        </authorList>
    </citation>
    <scope>NUCLEOTIDE SEQUENCE [LARGE SCALE GENOMIC DNA]</scope>
    <source>
        <strain evidence="2 3">CARE-V15</strain>
    </source>
</reference>
<dbReference type="Pfam" id="PF14341">
    <property type="entry name" value="PilX_N"/>
    <property type="match status" value="1"/>
</dbReference>
<dbReference type="InterPro" id="IPR025746">
    <property type="entry name" value="PilX_N_dom"/>
</dbReference>
<sequence>MKSKERGAALIVSLVLLVIGIMLALSGTQSSRLEESMSGNHRAFSLALMAADTGASAWLANPSDPDPAICSTWPDPPNWSAPVASGNADPGGSTAASVGYEVVMCHMTGSAYRVKSRGEVYSNGEVVSYRDVVLEAFLLGPGFLNLSPINIASAFCSDDCVRAADSNLDVEGDFSDGDLRPAISAGSKENARLILDDILATNNDPDNAYFITEGCEDLGNDCNGNGTVEEDLGEDMVRYECNPDANGNNKLCNYNGGVTSELGSAILEDPNLFAQFVEYAASKHSRDDEKENGLVPSSTIPGVTYVSDMAGADGMDNQVVFVSADTLPDTGGRHSFDGGGNFSGSGVLIIDGNVEFNGVPSFDGVIFALGDYIVSGSGGGTFNGAVVSYGYGCGSNDPSGCGKEEVSVSIGGGGNGSYVYDAQALAEAFELLSPEAQELMNVADGTGTGDPVFVAQKWGEQIH</sequence>
<dbReference type="RefSeq" id="WP_198058188.1">
    <property type="nucleotide sequence ID" value="NZ_JAEDAF010000014.1"/>
</dbReference>
<dbReference type="Proteomes" id="UP000651738">
    <property type="component" value="Unassembled WGS sequence"/>
</dbReference>
<comment type="caution">
    <text evidence="2">The sequence shown here is derived from an EMBL/GenBank/DDBJ whole genome shotgun (WGS) entry which is preliminary data.</text>
</comment>
<feature type="domain" description="Type 4 fimbrial biogenesis protein PilX N-terminal" evidence="1">
    <location>
        <begin position="6"/>
        <end position="54"/>
    </location>
</feature>
<dbReference type="AlphaFoldDB" id="A0ABD4L3U3"/>
<proteinExistence type="predicted"/>
<gene>
    <name evidence="2" type="ORF">I7V36_14170</name>
</gene>
<evidence type="ECO:0000313" key="2">
    <source>
        <dbReference type="EMBL" id="MBH8581246.1"/>
    </source>
</evidence>